<dbReference type="PANTHER" id="PTHR44591:SF3">
    <property type="entry name" value="RESPONSE REGULATORY DOMAIN-CONTAINING PROTEIN"/>
    <property type="match status" value="1"/>
</dbReference>
<dbReference type="GO" id="GO:0000160">
    <property type="term" value="P:phosphorelay signal transduction system"/>
    <property type="evidence" value="ECO:0007669"/>
    <property type="project" value="InterPro"/>
</dbReference>
<dbReference type="RefSeq" id="WP_173179584.1">
    <property type="nucleotide sequence ID" value="NZ_AP021876.1"/>
</dbReference>
<feature type="compositionally biased region" description="Low complexity" evidence="3">
    <location>
        <begin position="12"/>
        <end position="21"/>
    </location>
</feature>
<feature type="region of interest" description="Disordered" evidence="3">
    <location>
        <begin position="1"/>
        <end position="26"/>
    </location>
</feature>
<dbReference type="SUPFAM" id="SSF52172">
    <property type="entry name" value="CheY-like"/>
    <property type="match status" value="1"/>
</dbReference>
<proteinExistence type="predicted"/>
<evidence type="ECO:0000256" key="2">
    <source>
        <dbReference type="PROSITE-ProRule" id="PRU00169"/>
    </source>
</evidence>
<dbReference type="EMBL" id="AP021876">
    <property type="protein sequence ID" value="BBO83144.1"/>
    <property type="molecule type" value="Genomic_DNA"/>
</dbReference>
<organism evidence="5 6">
    <name type="scientific">Desulfosarcina ovata subsp. sediminis</name>
    <dbReference type="NCBI Taxonomy" id="885957"/>
    <lineage>
        <taxon>Bacteria</taxon>
        <taxon>Pseudomonadati</taxon>
        <taxon>Thermodesulfobacteriota</taxon>
        <taxon>Desulfobacteria</taxon>
        <taxon>Desulfobacterales</taxon>
        <taxon>Desulfosarcinaceae</taxon>
        <taxon>Desulfosarcina</taxon>
    </lineage>
</organism>
<dbReference type="InterPro" id="IPR050595">
    <property type="entry name" value="Bact_response_regulator"/>
</dbReference>
<evidence type="ECO:0000256" key="3">
    <source>
        <dbReference type="SAM" id="MobiDB-lite"/>
    </source>
</evidence>
<sequence length="153" mass="17612">MIRSPLTIKNKSLSSGSGSRSTYPLKPKKKGVLRLRSLVVGNDNTILKYVVQVLIRFGHQAETANKKTEVVNKLNTGIYDLMITDLEMQEMNSYHLSRSIKRIYDVKVIIMTDRYESDCLEMMAAQWVDGWLFKPFGLNEMRARLQRLGLLKD</sequence>
<name>A0A5K7ZSH4_9BACT</name>
<dbReference type="CDD" id="cd00156">
    <property type="entry name" value="REC"/>
    <property type="match status" value="1"/>
</dbReference>
<protein>
    <recommendedName>
        <fullName evidence="4">Response regulatory domain-containing protein</fullName>
    </recommendedName>
</protein>
<feature type="domain" description="Response regulatory" evidence="4">
    <location>
        <begin position="36"/>
        <end position="149"/>
    </location>
</feature>
<dbReference type="SMART" id="SM00448">
    <property type="entry name" value="REC"/>
    <property type="match status" value="1"/>
</dbReference>
<dbReference type="PROSITE" id="PS50110">
    <property type="entry name" value="RESPONSE_REGULATORY"/>
    <property type="match status" value="1"/>
</dbReference>
<evidence type="ECO:0000259" key="4">
    <source>
        <dbReference type="PROSITE" id="PS50110"/>
    </source>
</evidence>
<feature type="modified residue" description="4-aspartylphosphate" evidence="2">
    <location>
        <position position="85"/>
    </location>
</feature>
<reference evidence="5 6" key="1">
    <citation type="submission" date="2019-11" db="EMBL/GenBank/DDBJ databases">
        <title>Comparative genomics of hydrocarbon-degrading Desulfosarcina strains.</title>
        <authorList>
            <person name="Watanabe M."/>
            <person name="Kojima H."/>
            <person name="Fukui M."/>
        </authorList>
    </citation>
    <scope>NUCLEOTIDE SEQUENCE [LARGE SCALE GENOMIC DNA]</scope>
    <source>
        <strain evidence="5 6">28bB2T</strain>
    </source>
</reference>
<gene>
    <name evidence="5" type="ORF">DSCO28_37100</name>
</gene>
<dbReference type="Proteomes" id="UP000425960">
    <property type="component" value="Chromosome"/>
</dbReference>
<evidence type="ECO:0000313" key="6">
    <source>
        <dbReference type="Proteomes" id="UP000425960"/>
    </source>
</evidence>
<dbReference type="Pfam" id="PF00072">
    <property type="entry name" value="Response_reg"/>
    <property type="match status" value="1"/>
</dbReference>
<evidence type="ECO:0000313" key="5">
    <source>
        <dbReference type="EMBL" id="BBO83144.1"/>
    </source>
</evidence>
<keyword evidence="1 2" id="KW-0597">Phosphoprotein</keyword>
<dbReference type="Gene3D" id="3.40.50.2300">
    <property type="match status" value="1"/>
</dbReference>
<dbReference type="PANTHER" id="PTHR44591">
    <property type="entry name" value="STRESS RESPONSE REGULATOR PROTEIN 1"/>
    <property type="match status" value="1"/>
</dbReference>
<dbReference type="AlphaFoldDB" id="A0A5K7ZSH4"/>
<accession>A0A5K7ZSH4</accession>
<dbReference type="InterPro" id="IPR001789">
    <property type="entry name" value="Sig_transdc_resp-reg_receiver"/>
</dbReference>
<dbReference type="InterPro" id="IPR011006">
    <property type="entry name" value="CheY-like_superfamily"/>
</dbReference>
<dbReference type="KEGG" id="dov:DSCO28_37100"/>
<evidence type="ECO:0000256" key="1">
    <source>
        <dbReference type="ARBA" id="ARBA00022553"/>
    </source>
</evidence>